<feature type="region of interest" description="Disordered" evidence="1">
    <location>
        <begin position="27"/>
        <end position="72"/>
    </location>
</feature>
<evidence type="ECO:0000313" key="3">
    <source>
        <dbReference type="EMBL" id="TCO24051.1"/>
    </source>
</evidence>
<evidence type="ECO:0000256" key="1">
    <source>
        <dbReference type="SAM" id="MobiDB-lite"/>
    </source>
</evidence>
<sequence>MSRPRILTSLAGLAAAALAVPAFAAAPTAQAPSSSPTTVAAYTGSPQDEAATKAYRRTGSSPAARGQSRLRG</sequence>
<feature type="signal peptide" evidence="2">
    <location>
        <begin position="1"/>
        <end position="24"/>
    </location>
</feature>
<dbReference type="RefSeq" id="WP_199239848.1">
    <property type="nucleotide sequence ID" value="NZ_SLWM01000005.1"/>
</dbReference>
<evidence type="ECO:0000313" key="4">
    <source>
        <dbReference type="Proteomes" id="UP000295818"/>
    </source>
</evidence>
<keyword evidence="2" id="KW-0732">Signal</keyword>
<accession>A0ABY2BKX0</accession>
<dbReference type="EMBL" id="SLWM01000005">
    <property type="protein sequence ID" value="TCO24051.1"/>
    <property type="molecule type" value="Genomic_DNA"/>
</dbReference>
<feature type="chain" id="PRO_5046878777" evidence="2">
    <location>
        <begin position="25"/>
        <end position="72"/>
    </location>
</feature>
<name>A0ABY2BKX0_9ACTN</name>
<proteinExistence type="predicted"/>
<organism evidence="3 4">
    <name type="scientific">Kribbella orskensis</name>
    <dbReference type="NCBI Taxonomy" id="2512216"/>
    <lineage>
        <taxon>Bacteria</taxon>
        <taxon>Bacillati</taxon>
        <taxon>Actinomycetota</taxon>
        <taxon>Actinomycetes</taxon>
        <taxon>Propionibacteriales</taxon>
        <taxon>Kribbellaceae</taxon>
        <taxon>Kribbella</taxon>
    </lineage>
</organism>
<dbReference type="Proteomes" id="UP000295818">
    <property type="component" value="Unassembled WGS sequence"/>
</dbReference>
<evidence type="ECO:0000256" key="2">
    <source>
        <dbReference type="SAM" id="SignalP"/>
    </source>
</evidence>
<comment type="caution">
    <text evidence="3">The sequence shown here is derived from an EMBL/GenBank/DDBJ whole genome shotgun (WGS) entry which is preliminary data.</text>
</comment>
<gene>
    <name evidence="3" type="ORF">EV644_10582</name>
</gene>
<keyword evidence="4" id="KW-1185">Reference proteome</keyword>
<feature type="compositionally biased region" description="Low complexity" evidence="1">
    <location>
        <begin position="27"/>
        <end position="41"/>
    </location>
</feature>
<protein>
    <submittedName>
        <fullName evidence="3">Uncharacterized protein</fullName>
    </submittedName>
</protein>
<reference evidence="3 4" key="1">
    <citation type="journal article" date="2015" name="Stand. Genomic Sci.">
        <title>Genomic Encyclopedia of Bacterial and Archaeal Type Strains, Phase III: the genomes of soil and plant-associated and newly described type strains.</title>
        <authorList>
            <person name="Whitman W.B."/>
            <person name="Woyke T."/>
            <person name="Klenk H.P."/>
            <person name="Zhou Y."/>
            <person name="Lilburn T.G."/>
            <person name="Beck B.J."/>
            <person name="De Vos P."/>
            <person name="Vandamme P."/>
            <person name="Eisen J.A."/>
            <person name="Garrity G."/>
            <person name="Hugenholtz P."/>
            <person name="Kyrpides N.C."/>
        </authorList>
    </citation>
    <scope>NUCLEOTIDE SEQUENCE [LARGE SCALE GENOMIC DNA]</scope>
    <source>
        <strain evidence="3 4">VKM Ac-2538</strain>
    </source>
</reference>